<comment type="subcellular location">
    <subcellularLocation>
        <location evidence="1">Cytoplasmic vesicle</location>
        <location evidence="1">COPI-coated vesicle membrane</location>
        <topology evidence="1">Peripheral membrane protein</topology>
        <orientation evidence="1">Cytoplasmic side</orientation>
    </subcellularLocation>
</comment>
<evidence type="ECO:0000256" key="1">
    <source>
        <dbReference type="ARBA" id="ARBA00004347"/>
    </source>
</evidence>
<dbReference type="STRING" id="104452.A0A0L7K387"/>
<keyword evidence="6" id="KW-1185">Reference proteome</keyword>
<dbReference type="PROSITE" id="PS50082">
    <property type="entry name" value="WD_REPEATS_2"/>
    <property type="match status" value="1"/>
</dbReference>
<dbReference type="InterPro" id="IPR015943">
    <property type="entry name" value="WD40/YVTN_repeat-like_dom_sf"/>
</dbReference>
<name>A0A0L7K387_OPEBR</name>
<proteinExistence type="predicted"/>
<feature type="repeat" description="WD" evidence="4">
    <location>
        <begin position="127"/>
        <end position="159"/>
    </location>
</feature>
<keyword evidence="3" id="KW-0677">Repeat</keyword>
<comment type="caution">
    <text evidence="5">The sequence shown here is derived from an EMBL/GenBank/DDBJ whole genome shotgun (WGS) entry which is preliminary data.</text>
</comment>
<evidence type="ECO:0000256" key="4">
    <source>
        <dbReference type="PROSITE-ProRule" id="PRU00221"/>
    </source>
</evidence>
<dbReference type="Gene3D" id="2.130.10.10">
    <property type="entry name" value="YVTN repeat-like/Quinoprotein amine dehydrogenase"/>
    <property type="match status" value="1"/>
</dbReference>
<dbReference type="PANTHER" id="PTHR19876">
    <property type="entry name" value="COATOMER"/>
    <property type="match status" value="1"/>
</dbReference>
<feature type="non-terminal residue" evidence="5">
    <location>
        <position position="189"/>
    </location>
</feature>
<keyword evidence="2 4" id="KW-0853">WD repeat</keyword>
<sequence length="189" mass="21593">MLTKFETKSARVKGISFHAKRPWVLASLHNGVIQLWDYRMCTLLEKFDEHDGPVRGICFHSQQPLFVSGGDDYKIKKILYIEERDRSRGSLEGVERGAKKGQEVEKGWRLGTIRIWNWQSRQCISVLTGHNHYVMCAQFHPTEDLLVSASLDQSVRVWDYSGLRKKNVAPGPSGLAEHLRNPQATDLFG</sequence>
<dbReference type="GO" id="GO:0006890">
    <property type="term" value="P:retrograde vesicle-mediated transport, Golgi to endoplasmic reticulum"/>
    <property type="evidence" value="ECO:0007669"/>
    <property type="project" value="TreeGrafter"/>
</dbReference>
<dbReference type="InterPro" id="IPR050844">
    <property type="entry name" value="Coatomer_complex_subunit"/>
</dbReference>
<evidence type="ECO:0000256" key="2">
    <source>
        <dbReference type="ARBA" id="ARBA00022574"/>
    </source>
</evidence>
<evidence type="ECO:0000313" key="6">
    <source>
        <dbReference type="Proteomes" id="UP000037510"/>
    </source>
</evidence>
<dbReference type="GO" id="GO:0030126">
    <property type="term" value="C:COPI vesicle coat"/>
    <property type="evidence" value="ECO:0007669"/>
    <property type="project" value="TreeGrafter"/>
</dbReference>
<protein>
    <submittedName>
        <fullName evidence="5">Coatomer protein complex subunit alpha</fullName>
    </submittedName>
</protein>
<dbReference type="GO" id="GO:0006886">
    <property type="term" value="P:intracellular protein transport"/>
    <property type="evidence" value="ECO:0007669"/>
    <property type="project" value="TreeGrafter"/>
</dbReference>
<dbReference type="InterPro" id="IPR036322">
    <property type="entry name" value="WD40_repeat_dom_sf"/>
</dbReference>
<dbReference type="EMBL" id="JTDY01015594">
    <property type="protein sequence ID" value="KOB51942.1"/>
    <property type="molecule type" value="Genomic_DNA"/>
</dbReference>
<dbReference type="PANTHER" id="PTHR19876:SF1">
    <property type="entry name" value="COATOMER SUBUNIT ALPHA"/>
    <property type="match status" value="1"/>
</dbReference>
<dbReference type="AlphaFoldDB" id="A0A0L7K387"/>
<dbReference type="GO" id="GO:0006891">
    <property type="term" value="P:intra-Golgi vesicle-mediated transport"/>
    <property type="evidence" value="ECO:0007669"/>
    <property type="project" value="TreeGrafter"/>
</dbReference>
<evidence type="ECO:0000256" key="3">
    <source>
        <dbReference type="ARBA" id="ARBA00022737"/>
    </source>
</evidence>
<organism evidence="5 6">
    <name type="scientific">Operophtera brumata</name>
    <name type="common">Winter moth</name>
    <name type="synonym">Phalaena brumata</name>
    <dbReference type="NCBI Taxonomy" id="104452"/>
    <lineage>
        <taxon>Eukaryota</taxon>
        <taxon>Metazoa</taxon>
        <taxon>Ecdysozoa</taxon>
        <taxon>Arthropoda</taxon>
        <taxon>Hexapoda</taxon>
        <taxon>Insecta</taxon>
        <taxon>Pterygota</taxon>
        <taxon>Neoptera</taxon>
        <taxon>Endopterygota</taxon>
        <taxon>Lepidoptera</taxon>
        <taxon>Glossata</taxon>
        <taxon>Ditrysia</taxon>
        <taxon>Geometroidea</taxon>
        <taxon>Geometridae</taxon>
        <taxon>Larentiinae</taxon>
        <taxon>Operophtera</taxon>
    </lineage>
</organism>
<dbReference type="Proteomes" id="UP000037510">
    <property type="component" value="Unassembled WGS sequence"/>
</dbReference>
<reference evidence="5 6" key="1">
    <citation type="journal article" date="2015" name="Genome Biol. Evol.">
        <title>The genome of winter moth (Operophtera brumata) provides a genomic perspective on sexual dimorphism and phenology.</title>
        <authorList>
            <person name="Derks M.F."/>
            <person name="Smit S."/>
            <person name="Salis L."/>
            <person name="Schijlen E."/>
            <person name="Bossers A."/>
            <person name="Mateman C."/>
            <person name="Pijl A.S."/>
            <person name="de Ridder D."/>
            <person name="Groenen M.A."/>
            <person name="Visser M.E."/>
            <person name="Megens H.J."/>
        </authorList>
    </citation>
    <scope>NUCLEOTIDE SEQUENCE [LARGE SCALE GENOMIC DNA]</scope>
    <source>
        <strain evidence="5">WM2013NL</strain>
        <tissue evidence="5">Head and thorax</tissue>
    </source>
</reference>
<feature type="non-terminal residue" evidence="5">
    <location>
        <position position="1"/>
    </location>
</feature>
<accession>A0A0L7K387</accession>
<gene>
    <name evidence="5" type="ORF">OBRU01_26838</name>
</gene>
<dbReference type="GO" id="GO:0006888">
    <property type="term" value="P:endoplasmic reticulum to Golgi vesicle-mediated transport"/>
    <property type="evidence" value="ECO:0007669"/>
    <property type="project" value="TreeGrafter"/>
</dbReference>
<evidence type="ECO:0000313" key="5">
    <source>
        <dbReference type="EMBL" id="KOB51942.1"/>
    </source>
</evidence>
<dbReference type="Pfam" id="PF00400">
    <property type="entry name" value="WD40"/>
    <property type="match status" value="3"/>
</dbReference>
<dbReference type="SUPFAM" id="SSF50978">
    <property type="entry name" value="WD40 repeat-like"/>
    <property type="match status" value="1"/>
</dbReference>
<dbReference type="SMART" id="SM00320">
    <property type="entry name" value="WD40"/>
    <property type="match status" value="3"/>
</dbReference>
<dbReference type="InterPro" id="IPR001680">
    <property type="entry name" value="WD40_rpt"/>
</dbReference>
<dbReference type="PROSITE" id="PS50294">
    <property type="entry name" value="WD_REPEATS_REGION"/>
    <property type="match status" value="1"/>
</dbReference>